<protein>
    <recommendedName>
        <fullName evidence="1">Protein kinase domain-containing protein</fullName>
    </recommendedName>
</protein>
<feature type="domain" description="Protein kinase" evidence="1">
    <location>
        <begin position="191"/>
        <end position="529"/>
    </location>
</feature>
<dbReference type="PROSITE" id="PS50011">
    <property type="entry name" value="PROTEIN_KINASE_DOM"/>
    <property type="match status" value="1"/>
</dbReference>
<dbReference type="GeneID" id="87894898"/>
<evidence type="ECO:0000313" key="3">
    <source>
        <dbReference type="Proteomes" id="UP001322138"/>
    </source>
</evidence>
<gene>
    <name evidence="2" type="ORF">QC761_121340</name>
</gene>
<keyword evidence="3" id="KW-1185">Reference proteome</keyword>
<sequence>MAELVGLALALPPTIDLCLKYGRQLRALCASLRQADAQISERVIRLDNNWMLFTHKLDFLKRIQHLIEDDHREIWGQTLRILLSKLEIVTGIINRLVRPLPVFLEINHSLEVNARRGKYILIKKSLDKAIEELETWQQTTDQSWFLLMRIADSQVDLALQTPTNLDAIDDKPHSNTATAIPSTVTIRASRMQDSPYGGSSEAGLTFDAAELSKMFIQQVAFSQISIAQRLYGNGQVGVYILNQITCEPVAKYQLIKKDARDLARKLQHNDPHTFGLLACKGVAVPLSPPEKGRHDRTTAPSMLTMVFRQPVHTTGIPNSLRYVLSHTAPPQTLSLRFDYAKQLARSVSYVHTFGFVHKNIRPESILVFTSSKSGLPSQSLFLVGFENFRREDGATQRLGDDTLERNLYRHSSRQGASPNEDYIMQHDIYSLGVCLLEIGFWKSFIRYHPQTGQALPTEILPVSPHPDIKQVNHFLHTRGKEFLLHLARNELPQCMGTRYAEIVETCLTCLDPDNQDFGDEREFQDEDGIRVGVRYIEKVVLRLNQLCV</sequence>
<dbReference type="PANTHER" id="PTHR37542:SF1">
    <property type="entry name" value="PRION-INHIBITION AND PROPAGATION HELO DOMAIN-CONTAINING PROTEIN"/>
    <property type="match status" value="1"/>
</dbReference>
<dbReference type="InterPro" id="IPR011009">
    <property type="entry name" value="Kinase-like_dom_sf"/>
</dbReference>
<evidence type="ECO:0000313" key="2">
    <source>
        <dbReference type="EMBL" id="KAK4649698.1"/>
    </source>
</evidence>
<organism evidence="2 3">
    <name type="scientific">Podospora bellae-mahoneyi</name>
    <dbReference type="NCBI Taxonomy" id="2093777"/>
    <lineage>
        <taxon>Eukaryota</taxon>
        <taxon>Fungi</taxon>
        <taxon>Dikarya</taxon>
        <taxon>Ascomycota</taxon>
        <taxon>Pezizomycotina</taxon>
        <taxon>Sordariomycetes</taxon>
        <taxon>Sordariomycetidae</taxon>
        <taxon>Sordariales</taxon>
        <taxon>Podosporaceae</taxon>
        <taxon>Podospora</taxon>
    </lineage>
</organism>
<comment type="caution">
    <text evidence="2">The sequence shown here is derived from an EMBL/GenBank/DDBJ whole genome shotgun (WGS) entry which is preliminary data.</text>
</comment>
<dbReference type="EMBL" id="JAFFGZ010000001">
    <property type="protein sequence ID" value="KAK4649698.1"/>
    <property type="molecule type" value="Genomic_DNA"/>
</dbReference>
<dbReference type="SUPFAM" id="SSF56112">
    <property type="entry name" value="Protein kinase-like (PK-like)"/>
    <property type="match status" value="1"/>
</dbReference>
<evidence type="ECO:0000259" key="1">
    <source>
        <dbReference type="PROSITE" id="PS50011"/>
    </source>
</evidence>
<reference evidence="2 3" key="1">
    <citation type="journal article" date="2023" name="bioRxiv">
        <title>High-quality genome assemblies of four members of thePodospora anserinaspecies complex.</title>
        <authorList>
            <person name="Ament-Velasquez S.L."/>
            <person name="Vogan A.A."/>
            <person name="Wallerman O."/>
            <person name="Hartmann F."/>
            <person name="Gautier V."/>
            <person name="Silar P."/>
            <person name="Giraud T."/>
            <person name="Johannesson H."/>
        </authorList>
    </citation>
    <scope>NUCLEOTIDE SEQUENCE [LARGE SCALE GENOMIC DNA]</scope>
    <source>
        <strain evidence="2 3">CBS 112042</strain>
    </source>
</reference>
<dbReference type="Gene3D" id="1.10.510.10">
    <property type="entry name" value="Transferase(Phosphotransferase) domain 1"/>
    <property type="match status" value="1"/>
</dbReference>
<dbReference type="RefSeq" id="XP_062738673.1">
    <property type="nucleotide sequence ID" value="XM_062875416.1"/>
</dbReference>
<name>A0ABR0G1S6_9PEZI</name>
<dbReference type="InterPro" id="IPR000719">
    <property type="entry name" value="Prot_kinase_dom"/>
</dbReference>
<accession>A0ABR0G1S6</accession>
<dbReference type="Proteomes" id="UP001322138">
    <property type="component" value="Unassembled WGS sequence"/>
</dbReference>
<proteinExistence type="predicted"/>
<dbReference type="PANTHER" id="PTHR37542">
    <property type="entry name" value="HELO DOMAIN-CONTAINING PROTEIN-RELATED"/>
    <property type="match status" value="1"/>
</dbReference>